<feature type="compositionally biased region" description="Basic and acidic residues" evidence="7">
    <location>
        <begin position="149"/>
        <end position="228"/>
    </location>
</feature>
<dbReference type="PANTHER" id="PTHR14649">
    <property type="entry name" value="ZINC FINGER C2HC DOMAIN-CONTAINING PROTEIN 1C"/>
    <property type="match status" value="1"/>
</dbReference>
<keyword evidence="2" id="KW-0479">Metal-binding</keyword>
<dbReference type="PROSITE" id="PS52027">
    <property type="entry name" value="ZF_C2HC_C3H"/>
    <property type="match status" value="1"/>
</dbReference>
<evidence type="ECO:0000256" key="2">
    <source>
        <dbReference type="ARBA" id="ARBA00022723"/>
    </source>
</evidence>
<evidence type="ECO:0000256" key="3">
    <source>
        <dbReference type="ARBA" id="ARBA00022771"/>
    </source>
</evidence>
<gene>
    <name evidence="10" type="primary">LOC108892486</name>
</gene>
<dbReference type="Pfam" id="PF13913">
    <property type="entry name" value="zf-C2HC_2"/>
    <property type="match status" value="1"/>
</dbReference>
<evidence type="ECO:0000256" key="1">
    <source>
        <dbReference type="ARBA" id="ARBA00010843"/>
    </source>
</evidence>
<feature type="region of interest" description="Disordered" evidence="7">
    <location>
        <begin position="1"/>
        <end position="102"/>
    </location>
</feature>
<reference evidence="10" key="1">
    <citation type="submission" date="2025-08" db="UniProtKB">
        <authorList>
            <consortium name="RefSeq"/>
        </authorList>
    </citation>
    <scope>IDENTIFICATION</scope>
    <source>
        <tissue evidence="10">Brain</tissue>
    </source>
</reference>
<dbReference type="AlphaFoldDB" id="A0AAJ7Q396"/>
<keyword evidence="4" id="KW-0862">Zinc</keyword>
<dbReference type="GeneID" id="108892486"/>
<protein>
    <submittedName>
        <fullName evidence="10">Golgin subfamily A member 6-like protein 6</fullName>
    </submittedName>
</protein>
<feature type="compositionally biased region" description="Polar residues" evidence="7">
    <location>
        <begin position="244"/>
        <end position="263"/>
    </location>
</feature>
<evidence type="ECO:0000313" key="10">
    <source>
        <dbReference type="RefSeq" id="XP_018545573.1"/>
    </source>
</evidence>
<feature type="compositionally biased region" description="Basic and acidic residues" evidence="7">
    <location>
        <begin position="264"/>
        <end position="301"/>
    </location>
</feature>
<organism evidence="9 10">
    <name type="scientific">Lates calcarifer</name>
    <name type="common">Barramundi</name>
    <name type="synonym">Holocentrus calcarifer</name>
    <dbReference type="NCBI Taxonomy" id="8187"/>
    <lineage>
        <taxon>Eukaryota</taxon>
        <taxon>Metazoa</taxon>
        <taxon>Chordata</taxon>
        <taxon>Craniata</taxon>
        <taxon>Vertebrata</taxon>
        <taxon>Euteleostomi</taxon>
        <taxon>Actinopterygii</taxon>
        <taxon>Neopterygii</taxon>
        <taxon>Teleostei</taxon>
        <taxon>Neoteleostei</taxon>
        <taxon>Acanthomorphata</taxon>
        <taxon>Carangaria</taxon>
        <taxon>Carangaria incertae sedis</taxon>
        <taxon>Centropomidae</taxon>
        <taxon>Lates</taxon>
    </lineage>
</organism>
<sequence length="475" mass="55694">MSTYTKRRIGPQGQYNTEGQRQDNVYTQAQHGVIPGMRADGVDRPFPNKPVSHRRPLNPRTQDSLDLHDLEKITITEQPRGSHHLNGIRETTGSQQPRKDSHILPSGELQMARAIHAKELMLQEKLWRVEEKIRQKIQWDSVEAAAGNHEVRREKERHDRTHTERGKAQTKTRLSEQQKREAVRGREMLMQERRQEDVKQLRRKQDQRNDRTRNTYEDKRARWKRGETEGAECPQSKREGNKGTYITVNKQKNSGELNKSSWESVKEHTRGKEDEKDHRIWEEAGVRPQDGIEKAKEIDWTREKKYRERTSKGVHCPYDEQDMPQISQQKTAQIMAMENHRGAERKISRESSLPPVSNPPHSSRQHKEELGLMDSMDASFQLVPCRICNRKFASKRLEKHIQVCEKVKQSHRQVFNSYLNRTKGSAIEEFWKTHSRSKTPEVLQKKNHKQNHKANTKNMQRGRLPAGTSQPKWSK</sequence>
<name>A0AAJ7Q396_LATCA</name>
<feature type="compositionally biased region" description="Polar residues" evidence="7">
    <location>
        <begin position="350"/>
        <end position="362"/>
    </location>
</feature>
<keyword evidence="3 6" id="KW-0863">Zinc-finger</keyword>
<keyword evidence="5" id="KW-0175">Coiled coil</keyword>
<evidence type="ECO:0000313" key="9">
    <source>
        <dbReference type="Proteomes" id="UP000694890"/>
    </source>
</evidence>
<feature type="compositionally biased region" description="Basic and acidic residues" evidence="7">
    <location>
        <begin position="63"/>
        <end position="74"/>
    </location>
</feature>
<comment type="similarity">
    <text evidence="1">Belongs to the ZC2HC1 family.</text>
</comment>
<evidence type="ECO:0000256" key="5">
    <source>
        <dbReference type="ARBA" id="ARBA00023054"/>
    </source>
</evidence>
<dbReference type="InterPro" id="IPR049899">
    <property type="entry name" value="Znf_C2HC_C3H"/>
</dbReference>
<dbReference type="Proteomes" id="UP000694890">
    <property type="component" value="Linkage group LG19"/>
</dbReference>
<evidence type="ECO:0000256" key="7">
    <source>
        <dbReference type="SAM" id="MobiDB-lite"/>
    </source>
</evidence>
<feature type="domain" description="C2HC/C3H-type" evidence="8">
    <location>
        <begin position="381"/>
        <end position="410"/>
    </location>
</feature>
<feature type="compositionally biased region" description="Polar residues" evidence="7">
    <location>
        <begin position="13"/>
        <end position="30"/>
    </location>
</feature>
<dbReference type="PANTHER" id="PTHR14649:SF1">
    <property type="entry name" value="ZINC FINGER C2HC DOMAIN-CONTAINING PROTEIN 1C"/>
    <property type="match status" value="1"/>
</dbReference>
<feature type="region of interest" description="Disordered" evidence="7">
    <location>
        <begin position="341"/>
        <end position="368"/>
    </location>
</feature>
<proteinExistence type="inferred from homology"/>
<dbReference type="RefSeq" id="XP_018545573.1">
    <property type="nucleotide sequence ID" value="XM_018690057.2"/>
</dbReference>
<evidence type="ECO:0000256" key="4">
    <source>
        <dbReference type="ARBA" id="ARBA00022833"/>
    </source>
</evidence>
<dbReference type="KEGG" id="lcf:108892486"/>
<evidence type="ECO:0000256" key="6">
    <source>
        <dbReference type="PROSITE-ProRule" id="PRU01371"/>
    </source>
</evidence>
<feature type="compositionally biased region" description="Basic residues" evidence="7">
    <location>
        <begin position="445"/>
        <end position="455"/>
    </location>
</feature>
<accession>A0AAJ7Q396</accession>
<dbReference type="Gene3D" id="3.30.160.60">
    <property type="entry name" value="Classic Zinc Finger"/>
    <property type="match status" value="1"/>
</dbReference>
<feature type="region of interest" description="Disordered" evidence="7">
    <location>
        <begin position="143"/>
        <end position="301"/>
    </location>
</feature>
<feature type="region of interest" description="Disordered" evidence="7">
    <location>
        <begin position="434"/>
        <end position="475"/>
    </location>
</feature>
<dbReference type="InterPro" id="IPR026104">
    <property type="entry name" value="ZNF_C2HC_dom_1C"/>
</dbReference>
<dbReference type="GO" id="GO:0008270">
    <property type="term" value="F:zinc ion binding"/>
    <property type="evidence" value="ECO:0007669"/>
    <property type="project" value="UniProtKB-KW"/>
</dbReference>
<evidence type="ECO:0000259" key="8">
    <source>
        <dbReference type="PROSITE" id="PS52027"/>
    </source>
</evidence>